<protein>
    <submittedName>
        <fullName evidence="4">TATA box-binding protein binding</fullName>
    </submittedName>
</protein>
<dbReference type="SUPFAM" id="SSF47055">
    <property type="entry name" value="TAF(II)230 TBP-binding fragment"/>
    <property type="match status" value="1"/>
</dbReference>
<evidence type="ECO:0000313" key="5">
    <source>
        <dbReference type="Proteomes" id="UP001458880"/>
    </source>
</evidence>
<dbReference type="InterPro" id="IPR036741">
    <property type="entry name" value="TAFII-230_TBP-bd_sf"/>
</dbReference>
<organism evidence="4 5">
    <name type="scientific">Popillia japonica</name>
    <name type="common">Japanese beetle</name>
    <dbReference type="NCBI Taxonomy" id="7064"/>
    <lineage>
        <taxon>Eukaryota</taxon>
        <taxon>Metazoa</taxon>
        <taxon>Ecdysozoa</taxon>
        <taxon>Arthropoda</taxon>
        <taxon>Hexapoda</taxon>
        <taxon>Insecta</taxon>
        <taxon>Pterygota</taxon>
        <taxon>Neoptera</taxon>
        <taxon>Endopterygota</taxon>
        <taxon>Coleoptera</taxon>
        <taxon>Polyphaga</taxon>
        <taxon>Scarabaeiformia</taxon>
        <taxon>Scarabaeidae</taxon>
        <taxon>Rutelinae</taxon>
        <taxon>Popillia</taxon>
    </lineage>
</organism>
<keyword evidence="1" id="KW-0805">Transcription regulation</keyword>
<accession>A0AAW1I8Z3</accession>
<comment type="caution">
    <text evidence="4">The sequence shown here is derived from an EMBL/GenBank/DDBJ whole genome shotgun (WGS) entry which is preliminary data.</text>
</comment>
<dbReference type="Pfam" id="PF09247">
    <property type="entry name" value="TBP-binding"/>
    <property type="match status" value="1"/>
</dbReference>
<dbReference type="AlphaFoldDB" id="A0AAW1I8Z3"/>
<feature type="domain" description="TAFII-230 TBP-binding" evidence="3">
    <location>
        <begin position="5"/>
        <end position="63"/>
    </location>
</feature>
<dbReference type="EMBL" id="JASPKY010000783">
    <property type="protein sequence ID" value="KAK9685358.1"/>
    <property type="molecule type" value="Genomic_DNA"/>
</dbReference>
<dbReference type="Proteomes" id="UP001458880">
    <property type="component" value="Unassembled WGS sequence"/>
</dbReference>
<evidence type="ECO:0000256" key="2">
    <source>
        <dbReference type="ARBA" id="ARBA00023163"/>
    </source>
</evidence>
<evidence type="ECO:0000259" key="3">
    <source>
        <dbReference type="Pfam" id="PF09247"/>
    </source>
</evidence>
<name>A0AAW1I8Z3_POPJA</name>
<reference evidence="4 5" key="1">
    <citation type="journal article" date="2024" name="BMC Genomics">
        <title>De novo assembly and annotation of Popillia japonica's genome with initial clues to its potential as an invasive pest.</title>
        <authorList>
            <person name="Cucini C."/>
            <person name="Boschi S."/>
            <person name="Funari R."/>
            <person name="Cardaioli E."/>
            <person name="Iannotti N."/>
            <person name="Marturano G."/>
            <person name="Paoli F."/>
            <person name="Bruttini M."/>
            <person name="Carapelli A."/>
            <person name="Frati F."/>
            <person name="Nardi F."/>
        </authorList>
    </citation>
    <scope>NUCLEOTIDE SEQUENCE [LARGE SCALE GENOMIC DNA]</scope>
    <source>
        <strain evidence="4">DMR45628</strain>
    </source>
</reference>
<keyword evidence="2" id="KW-0804">Transcription</keyword>
<dbReference type="InterPro" id="IPR009067">
    <property type="entry name" value="TAF_II_230-bd"/>
</dbReference>
<evidence type="ECO:0000256" key="1">
    <source>
        <dbReference type="ARBA" id="ARBA00023015"/>
    </source>
</evidence>
<sequence>MADSDEETDNGEECVNLTGFLFGNIDEAGQLESDVFDLDTQRQLSSLGKLGFQTMLKEIVGQEKIYDDSDSDGD</sequence>
<gene>
    <name evidence="4" type="ORF">QE152_g38108</name>
</gene>
<evidence type="ECO:0000313" key="4">
    <source>
        <dbReference type="EMBL" id="KAK9685358.1"/>
    </source>
</evidence>
<dbReference type="Gene3D" id="1.10.1100.10">
    <property type="entry name" value="TAFII-230 TBP-binding domain"/>
    <property type="match status" value="1"/>
</dbReference>
<proteinExistence type="predicted"/>
<keyword evidence="5" id="KW-1185">Reference proteome</keyword>